<evidence type="ECO:0000313" key="3">
    <source>
        <dbReference type="Proteomes" id="UP000034805"/>
    </source>
</evidence>
<evidence type="ECO:0000313" key="2">
    <source>
        <dbReference type="EMBL" id="KPP56525.1"/>
    </source>
</evidence>
<proteinExistence type="predicted"/>
<sequence>MPRHAAPTLARPSIPRTGNAASCRASQGVTFPAMHAMWASWAPPLERSRLVTISYAGRTGVRGAALHGGHLLHL</sequence>
<name>A0A0P7W6F9_SCLFO</name>
<feature type="region of interest" description="Disordered" evidence="1">
    <location>
        <begin position="1"/>
        <end position="21"/>
    </location>
</feature>
<dbReference type="Proteomes" id="UP000034805">
    <property type="component" value="Unassembled WGS sequence"/>
</dbReference>
<dbReference type="AlphaFoldDB" id="A0A0P7W6F9"/>
<accession>A0A0P7W6F9</accession>
<dbReference type="EMBL" id="JARO02020479">
    <property type="protein sequence ID" value="KPP56525.1"/>
    <property type="molecule type" value="Genomic_DNA"/>
</dbReference>
<gene>
    <name evidence="2" type="ORF">Z043_125848</name>
</gene>
<protein>
    <submittedName>
        <fullName evidence="2">Uncharacterized protein</fullName>
    </submittedName>
</protein>
<evidence type="ECO:0000256" key="1">
    <source>
        <dbReference type="SAM" id="MobiDB-lite"/>
    </source>
</evidence>
<organism evidence="2 3">
    <name type="scientific">Scleropages formosus</name>
    <name type="common">Asian bonytongue</name>
    <name type="synonym">Osteoglossum formosum</name>
    <dbReference type="NCBI Taxonomy" id="113540"/>
    <lineage>
        <taxon>Eukaryota</taxon>
        <taxon>Metazoa</taxon>
        <taxon>Chordata</taxon>
        <taxon>Craniata</taxon>
        <taxon>Vertebrata</taxon>
        <taxon>Euteleostomi</taxon>
        <taxon>Actinopterygii</taxon>
        <taxon>Neopterygii</taxon>
        <taxon>Teleostei</taxon>
        <taxon>Osteoglossocephala</taxon>
        <taxon>Osteoglossomorpha</taxon>
        <taxon>Osteoglossiformes</taxon>
        <taxon>Osteoglossidae</taxon>
        <taxon>Scleropages</taxon>
    </lineage>
</organism>
<comment type="caution">
    <text evidence="2">The sequence shown here is derived from an EMBL/GenBank/DDBJ whole genome shotgun (WGS) entry which is preliminary data.</text>
</comment>
<reference evidence="2 3" key="1">
    <citation type="submission" date="2015-08" db="EMBL/GenBank/DDBJ databases">
        <title>The genome of the Asian arowana (Scleropages formosus).</title>
        <authorList>
            <person name="Tan M.H."/>
            <person name="Gan H.M."/>
            <person name="Croft L.J."/>
            <person name="Austin C.M."/>
        </authorList>
    </citation>
    <scope>NUCLEOTIDE SEQUENCE [LARGE SCALE GENOMIC DNA]</scope>
    <source>
        <strain evidence="2">Aro1</strain>
    </source>
</reference>